<dbReference type="RefSeq" id="WP_170193399.1">
    <property type="nucleotide sequence ID" value="NZ_JABBNB010000005.1"/>
</dbReference>
<dbReference type="InterPro" id="IPR029058">
    <property type="entry name" value="AB_hydrolase_fold"/>
</dbReference>
<evidence type="ECO:0000313" key="4">
    <source>
        <dbReference type="Proteomes" id="UP000550729"/>
    </source>
</evidence>
<feature type="compositionally biased region" description="Basic and acidic residues" evidence="1">
    <location>
        <begin position="46"/>
        <end position="64"/>
    </location>
</feature>
<protein>
    <submittedName>
        <fullName evidence="3">Esterase family protein</fullName>
    </submittedName>
</protein>
<dbReference type="InterPro" id="IPR050583">
    <property type="entry name" value="Mycobacterial_A85_antigen"/>
</dbReference>
<dbReference type="GO" id="GO:0016747">
    <property type="term" value="F:acyltransferase activity, transferring groups other than amino-acyl groups"/>
    <property type="evidence" value="ECO:0007669"/>
    <property type="project" value="TreeGrafter"/>
</dbReference>
<feature type="signal peptide" evidence="2">
    <location>
        <begin position="1"/>
        <end position="28"/>
    </location>
</feature>
<evidence type="ECO:0000256" key="1">
    <source>
        <dbReference type="SAM" id="MobiDB-lite"/>
    </source>
</evidence>
<dbReference type="SUPFAM" id="SSF53474">
    <property type="entry name" value="alpha/beta-Hydrolases"/>
    <property type="match status" value="1"/>
</dbReference>
<name>A0A848KZM2_9ACTN</name>
<dbReference type="PANTHER" id="PTHR48098:SF1">
    <property type="entry name" value="DIACYLGLYCEROL ACYLTRANSFERASE_MYCOLYLTRANSFERASE AG85A"/>
    <property type="match status" value="1"/>
</dbReference>
<accession>A0A848KZM2</accession>
<evidence type="ECO:0000256" key="2">
    <source>
        <dbReference type="SAM" id="SignalP"/>
    </source>
</evidence>
<keyword evidence="2" id="KW-0732">Signal</keyword>
<dbReference type="InterPro" id="IPR000801">
    <property type="entry name" value="Esterase-like"/>
</dbReference>
<dbReference type="AlphaFoldDB" id="A0A848KZM2"/>
<keyword evidence="4" id="KW-1185">Reference proteome</keyword>
<dbReference type="Proteomes" id="UP000550729">
    <property type="component" value="Unassembled WGS sequence"/>
</dbReference>
<feature type="chain" id="PRO_5033012245" evidence="2">
    <location>
        <begin position="29"/>
        <end position="311"/>
    </location>
</feature>
<evidence type="ECO:0000313" key="3">
    <source>
        <dbReference type="EMBL" id="NMO00898.1"/>
    </source>
</evidence>
<comment type="caution">
    <text evidence="3">The sequence shown here is derived from an EMBL/GenBank/DDBJ whole genome shotgun (WGS) entry which is preliminary data.</text>
</comment>
<dbReference type="PANTHER" id="PTHR48098">
    <property type="entry name" value="ENTEROCHELIN ESTERASE-RELATED"/>
    <property type="match status" value="1"/>
</dbReference>
<proteinExistence type="predicted"/>
<reference evidence="3 4" key="1">
    <citation type="submission" date="2020-04" db="EMBL/GenBank/DDBJ databases">
        <title>Gordonia sp. nov. TBRC 11910.</title>
        <authorList>
            <person name="Suriyachadkun C."/>
        </authorList>
    </citation>
    <scope>NUCLEOTIDE SEQUENCE [LARGE SCALE GENOMIC DNA]</scope>
    <source>
        <strain evidence="3 4">TBRC 11910</strain>
    </source>
</reference>
<sequence length="311" mass="33372">MISAARHRLPTAVTRRAVLLSGLGAATAAGLAACAKPQEQPTVTPKKMEQERTADDELPSETHEAASPGSIPLITGSFVSAKMGGRQTNWVVARPNGVTGKLPVVVILHALNTNEMSIFSSKLEMQLTLQQYVDAGNPPFALAAADTGRNYYHLRTDGADGGAMILDEFLPMLAANPQLNLSTERIGFFGWSMGGYGALRLGALLGAPRVAAVSVSSPALWGDPRNYPPRAFDSFADYEANSLFGQQDRFAKIPVMIDIGSSDQFFMYTRQWAAALHPPAAFSTTAGGHTNRYWRSVLPDHIAFLGRNLAV</sequence>
<organism evidence="3 4">
    <name type="scientific">Gordonia asplenii</name>
    <dbReference type="NCBI Taxonomy" id="2725283"/>
    <lineage>
        <taxon>Bacteria</taxon>
        <taxon>Bacillati</taxon>
        <taxon>Actinomycetota</taxon>
        <taxon>Actinomycetes</taxon>
        <taxon>Mycobacteriales</taxon>
        <taxon>Gordoniaceae</taxon>
        <taxon>Gordonia</taxon>
    </lineage>
</organism>
<dbReference type="EMBL" id="JABBNB010000005">
    <property type="protein sequence ID" value="NMO00898.1"/>
    <property type="molecule type" value="Genomic_DNA"/>
</dbReference>
<gene>
    <name evidence="3" type="ORF">HH308_06680</name>
</gene>
<dbReference type="Gene3D" id="3.40.50.1820">
    <property type="entry name" value="alpha/beta hydrolase"/>
    <property type="match status" value="1"/>
</dbReference>
<dbReference type="PROSITE" id="PS51257">
    <property type="entry name" value="PROKAR_LIPOPROTEIN"/>
    <property type="match status" value="1"/>
</dbReference>
<feature type="region of interest" description="Disordered" evidence="1">
    <location>
        <begin position="34"/>
        <end position="69"/>
    </location>
</feature>
<dbReference type="Pfam" id="PF00756">
    <property type="entry name" value="Esterase"/>
    <property type="match status" value="1"/>
</dbReference>